<keyword evidence="2" id="KW-1185">Reference proteome</keyword>
<reference evidence="1 2" key="1">
    <citation type="submission" date="2015-01" db="EMBL/GenBank/DDBJ databases">
        <title>Enhanced salinomycin production by adjusting the supply of polyketide extender units in Streptomyce albus DSM 41398.</title>
        <authorList>
            <person name="Lu C."/>
        </authorList>
    </citation>
    <scope>NUCLEOTIDE SEQUENCE [LARGE SCALE GENOMIC DNA]</scope>
    <source>
        <strain evidence="2">ATCC 21838 / DSM 41398 / FERM P-419 / JCM 4703 / NBRC 107858</strain>
    </source>
</reference>
<protein>
    <recommendedName>
        <fullName evidence="3">(2Fe-2S) ferredoxin domain-containing protein</fullName>
    </recommendedName>
</protein>
<sequence length="138" mass="15104">MPTAIRPARGRPCTLVVCRGCCCGQPLKYPGWDHAAQLRRFTAAATASEGRFAVRVTDCLGPCDQANIVVLRPSPEGRRRGGRPAWIGWSMGADCTEEIIRWAHSGGPGLAPAPLTLELQFVESPAERRRRQEQDRPA</sequence>
<evidence type="ECO:0008006" key="3">
    <source>
        <dbReference type="Google" id="ProtNLM"/>
    </source>
</evidence>
<dbReference type="KEGG" id="sals:SLNWT_5912"/>
<name>A0A0B5ETY0_STRA4</name>
<dbReference type="AlphaFoldDB" id="A0A0B5ETY0"/>
<accession>A0A0B5ETY0</accession>
<dbReference type="Proteomes" id="UP000031523">
    <property type="component" value="Chromosome"/>
</dbReference>
<proteinExistence type="predicted"/>
<organism evidence="1 2">
    <name type="scientific">Streptomyces albus (strain ATCC 21838 / DSM 41398 / FERM P-419 / JCM 4703 / NBRC 107858)</name>
    <dbReference type="NCBI Taxonomy" id="1081613"/>
    <lineage>
        <taxon>Bacteria</taxon>
        <taxon>Bacillati</taxon>
        <taxon>Actinomycetota</taxon>
        <taxon>Actinomycetes</taxon>
        <taxon>Kitasatosporales</taxon>
        <taxon>Streptomycetaceae</taxon>
        <taxon>Streptomyces</taxon>
    </lineage>
</organism>
<dbReference type="EMBL" id="CP010519">
    <property type="protein sequence ID" value="AJE86288.1"/>
    <property type="molecule type" value="Genomic_DNA"/>
</dbReference>
<evidence type="ECO:0000313" key="2">
    <source>
        <dbReference type="Proteomes" id="UP000031523"/>
    </source>
</evidence>
<gene>
    <name evidence="1" type="ORF">SLNWT_5912</name>
</gene>
<evidence type="ECO:0000313" key="1">
    <source>
        <dbReference type="EMBL" id="AJE86288.1"/>
    </source>
</evidence>